<accession>A0A177N9C0</accession>
<keyword evidence="3" id="KW-1185">Reference proteome</keyword>
<dbReference type="AlphaFoldDB" id="A0A177N9C0"/>
<dbReference type="RefSeq" id="WP_066982958.1">
    <property type="nucleotide sequence ID" value="NZ_LUUI01000109.1"/>
</dbReference>
<dbReference type="Proteomes" id="UP000078476">
    <property type="component" value="Unassembled WGS sequence"/>
</dbReference>
<dbReference type="EMBL" id="LUUI01000109">
    <property type="protein sequence ID" value="OAI14482.1"/>
    <property type="molecule type" value="Genomic_DNA"/>
</dbReference>
<dbReference type="Gene3D" id="3.40.50.1010">
    <property type="entry name" value="5'-nuclease"/>
    <property type="match status" value="1"/>
</dbReference>
<dbReference type="STRING" id="980561.A1359_10420"/>
<name>A0A177N9C0_9GAMM</name>
<evidence type="ECO:0000313" key="2">
    <source>
        <dbReference type="EMBL" id="OAI14482.1"/>
    </source>
</evidence>
<sequence>MSRLVYLDTCCVIYLLEEAQPFSTLIRQHLENNLDAILCVSTLVRLESLVKPSIDGNQALVEDYEIFLAEQHWLTIDDNVFAKALNLRIKHKIKTPDALHLATAIENGCTEFWTNDNRMNEAANQLAVNIFQTVSQ</sequence>
<dbReference type="CDD" id="cd09874">
    <property type="entry name" value="PIN_MT3492-like"/>
    <property type="match status" value="1"/>
</dbReference>
<evidence type="ECO:0000313" key="3">
    <source>
        <dbReference type="Proteomes" id="UP000078476"/>
    </source>
</evidence>
<dbReference type="InterPro" id="IPR002716">
    <property type="entry name" value="PIN_dom"/>
</dbReference>
<feature type="domain" description="PIN" evidence="1">
    <location>
        <begin position="5"/>
        <end position="123"/>
    </location>
</feature>
<proteinExistence type="predicted"/>
<evidence type="ECO:0000259" key="1">
    <source>
        <dbReference type="Pfam" id="PF01850"/>
    </source>
</evidence>
<reference evidence="2 3" key="1">
    <citation type="submission" date="2016-03" db="EMBL/GenBank/DDBJ databases">
        <authorList>
            <person name="Ploux O."/>
        </authorList>
    </citation>
    <scope>NUCLEOTIDE SEQUENCE [LARGE SCALE GENOMIC DNA]</scope>
    <source>
        <strain evidence="2 3">R-45370</strain>
    </source>
</reference>
<comment type="caution">
    <text evidence="2">The sequence shown here is derived from an EMBL/GenBank/DDBJ whole genome shotgun (WGS) entry which is preliminary data.</text>
</comment>
<dbReference type="OrthoDB" id="574461at2"/>
<gene>
    <name evidence="2" type="ORF">A1359_10420</name>
</gene>
<protein>
    <submittedName>
        <fullName evidence="2">Nucleic acid-binding protein</fullName>
    </submittedName>
</protein>
<dbReference type="InterPro" id="IPR029060">
    <property type="entry name" value="PIN-like_dom_sf"/>
</dbReference>
<organism evidence="2 3">
    <name type="scientific">Methylomonas lenta</name>
    <dbReference type="NCBI Taxonomy" id="980561"/>
    <lineage>
        <taxon>Bacteria</taxon>
        <taxon>Pseudomonadati</taxon>
        <taxon>Pseudomonadota</taxon>
        <taxon>Gammaproteobacteria</taxon>
        <taxon>Methylococcales</taxon>
        <taxon>Methylococcaceae</taxon>
        <taxon>Methylomonas</taxon>
    </lineage>
</organism>
<dbReference type="SUPFAM" id="SSF88723">
    <property type="entry name" value="PIN domain-like"/>
    <property type="match status" value="1"/>
</dbReference>
<dbReference type="Pfam" id="PF01850">
    <property type="entry name" value="PIN"/>
    <property type="match status" value="1"/>
</dbReference>